<comment type="caution">
    <text evidence="8">The sequence shown here is derived from an EMBL/GenBank/DDBJ whole genome shotgun (WGS) entry which is preliminary data.</text>
</comment>
<evidence type="ECO:0000256" key="3">
    <source>
        <dbReference type="ARBA" id="ARBA00022963"/>
    </source>
</evidence>
<evidence type="ECO:0000256" key="4">
    <source>
        <dbReference type="ARBA" id="ARBA00023098"/>
    </source>
</evidence>
<protein>
    <recommendedName>
        <fullName evidence="1 5">Phosphoinositide phospholipase C</fullName>
        <ecNumber evidence="1 5">3.1.4.11</ecNumber>
    </recommendedName>
</protein>
<evidence type="ECO:0000256" key="1">
    <source>
        <dbReference type="ARBA" id="ARBA00012368"/>
    </source>
</evidence>
<accession>A0ABD6F0J3</accession>
<dbReference type="Pfam" id="PF00387">
    <property type="entry name" value="PI-PLC-Y"/>
    <property type="match status" value="1"/>
</dbReference>
<gene>
    <name evidence="8" type="ORF">AB6A40_009376</name>
</gene>
<feature type="region of interest" description="Disordered" evidence="6">
    <location>
        <begin position="185"/>
        <end position="215"/>
    </location>
</feature>
<dbReference type="PRINTS" id="PR00390">
    <property type="entry name" value="PHPHLIPASEC"/>
</dbReference>
<dbReference type="SUPFAM" id="SSF51695">
    <property type="entry name" value="PLC-like phosphodiesterases"/>
    <property type="match status" value="1"/>
</dbReference>
<dbReference type="InterPro" id="IPR001192">
    <property type="entry name" value="PI-PLC_fam"/>
</dbReference>
<dbReference type="PROSITE" id="PS50007">
    <property type="entry name" value="PIPLC_X_DOMAIN"/>
    <property type="match status" value="1"/>
</dbReference>
<feature type="domain" description="PI-PLC Y-box" evidence="7">
    <location>
        <begin position="267"/>
        <end position="384"/>
    </location>
</feature>
<dbReference type="GO" id="GO:0004435">
    <property type="term" value="F:phosphatidylinositol-4,5-bisphosphate phospholipase C activity"/>
    <property type="evidence" value="ECO:0007669"/>
    <property type="project" value="UniProtKB-EC"/>
</dbReference>
<comment type="catalytic activity">
    <reaction evidence="5">
        <text>a 1,2-diacyl-sn-glycero-3-phospho-(1D-myo-inositol-4,5-bisphosphate) + H2O = 1D-myo-inositol 1,4,5-trisphosphate + a 1,2-diacyl-sn-glycerol + H(+)</text>
        <dbReference type="Rhea" id="RHEA:33179"/>
        <dbReference type="ChEBI" id="CHEBI:15377"/>
        <dbReference type="ChEBI" id="CHEBI:15378"/>
        <dbReference type="ChEBI" id="CHEBI:17815"/>
        <dbReference type="ChEBI" id="CHEBI:58456"/>
        <dbReference type="ChEBI" id="CHEBI:203600"/>
        <dbReference type="EC" id="3.1.4.11"/>
    </reaction>
</comment>
<dbReference type="CDD" id="cd08558">
    <property type="entry name" value="PI-PLCc_eukaryota"/>
    <property type="match status" value="1"/>
</dbReference>
<dbReference type="PANTHER" id="PTHR10336">
    <property type="entry name" value="PHOSPHOINOSITIDE-SPECIFIC PHOSPHOLIPASE C FAMILY PROTEIN"/>
    <property type="match status" value="1"/>
</dbReference>
<dbReference type="PANTHER" id="PTHR10336:SF36">
    <property type="entry name" value="1-PHOSPHATIDYLINOSITOL 4,5-BISPHOSPHATE PHOSPHODIESTERASE BETA-4"/>
    <property type="match status" value="1"/>
</dbReference>
<evidence type="ECO:0000256" key="6">
    <source>
        <dbReference type="SAM" id="MobiDB-lite"/>
    </source>
</evidence>
<keyword evidence="2 5" id="KW-0378">Hydrolase</keyword>
<evidence type="ECO:0000259" key="7">
    <source>
        <dbReference type="PROSITE" id="PS50008"/>
    </source>
</evidence>
<proteinExistence type="predicted"/>
<feature type="compositionally biased region" description="Basic and acidic residues" evidence="6">
    <location>
        <begin position="196"/>
        <end position="207"/>
    </location>
</feature>
<dbReference type="EMBL" id="JBGFUD010009813">
    <property type="protein sequence ID" value="MFH4982667.1"/>
    <property type="molecule type" value="Genomic_DNA"/>
</dbReference>
<sequence>NSYLIGAQIKHARFFCESQSCSANVEIYRQILLSGCRCVELDSWDGSDGEPVITHGPMEITSIQPVPFKDVCEAIAESAFKTSEYPVCLSIENHCCKVQQKRMVSIFQKVFEGMLLTQPLSDFPLKPNVNLPSPLHLKRKILIKARKKPLTVSTMPSFSAATESGDSSILQKGASTDSAVDLAQSSTRSLSVDHSLPSEETSRRESISSDSSTIQRNSRAVFEMAVDESDSSGYSTSSSENNLAKIIDEEQAQKLLNSEYSGCCAELSCLVNYLEALPSSDLKLTNSDEEFHHHMHSLSEKKVHETIVSSSAQLAKHTAGQIIRVYPDGYRFTSTNYMPLCGWLVGIQMMALNFQTKGLEMQMNSTLFEESRSCGYVLKPLPLREHPSEIKLFGEHFHPTVIPNRIEIWVIY</sequence>
<keyword evidence="3 5" id="KW-0442">Lipid degradation</keyword>
<dbReference type="InterPro" id="IPR001711">
    <property type="entry name" value="PLipase_C_Pinositol-sp_Y"/>
</dbReference>
<keyword evidence="4 5" id="KW-0443">Lipid metabolism</keyword>
<dbReference type="PROSITE" id="PS50008">
    <property type="entry name" value="PIPLC_Y_DOMAIN"/>
    <property type="match status" value="1"/>
</dbReference>
<dbReference type="Gene3D" id="3.20.20.190">
    <property type="entry name" value="Phosphatidylinositol (PI) phosphodiesterase"/>
    <property type="match status" value="1"/>
</dbReference>
<feature type="non-terminal residue" evidence="8">
    <location>
        <position position="1"/>
    </location>
</feature>
<evidence type="ECO:0000313" key="9">
    <source>
        <dbReference type="Proteomes" id="UP001608902"/>
    </source>
</evidence>
<name>A0ABD6F0J3_9BILA</name>
<dbReference type="AlphaFoldDB" id="A0ABD6F0J3"/>
<evidence type="ECO:0000256" key="2">
    <source>
        <dbReference type="ARBA" id="ARBA00022801"/>
    </source>
</evidence>
<evidence type="ECO:0000313" key="8">
    <source>
        <dbReference type="EMBL" id="MFH4982667.1"/>
    </source>
</evidence>
<dbReference type="SMART" id="SM00148">
    <property type="entry name" value="PLCXc"/>
    <property type="match status" value="1"/>
</dbReference>
<reference evidence="8 9" key="1">
    <citation type="submission" date="2024-08" db="EMBL/GenBank/DDBJ databases">
        <title>Gnathostoma spinigerum genome.</title>
        <authorList>
            <person name="Gonzalez-Bertolin B."/>
            <person name="Monzon S."/>
            <person name="Zaballos A."/>
            <person name="Jimenez P."/>
            <person name="Dekumyoy P."/>
            <person name="Varona S."/>
            <person name="Cuesta I."/>
            <person name="Sumanam S."/>
            <person name="Adisakwattana P."/>
            <person name="Gasser R.B."/>
            <person name="Hernandez-Gonzalez A."/>
            <person name="Young N.D."/>
            <person name="Perteguer M.J."/>
        </authorList>
    </citation>
    <scope>NUCLEOTIDE SEQUENCE [LARGE SCALE GENOMIC DNA]</scope>
    <source>
        <strain evidence="8">AL3</strain>
        <tissue evidence="8">Liver</tissue>
    </source>
</reference>
<dbReference type="Pfam" id="PF00388">
    <property type="entry name" value="PI-PLC-X"/>
    <property type="match status" value="1"/>
</dbReference>
<organism evidence="8 9">
    <name type="scientific">Gnathostoma spinigerum</name>
    <dbReference type="NCBI Taxonomy" id="75299"/>
    <lineage>
        <taxon>Eukaryota</taxon>
        <taxon>Metazoa</taxon>
        <taxon>Ecdysozoa</taxon>
        <taxon>Nematoda</taxon>
        <taxon>Chromadorea</taxon>
        <taxon>Rhabditida</taxon>
        <taxon>Spirurina</taxon>
        <taxon>Gnathostomatomorpha</taxon>
        <taxon>Gnathostomatoidea</taxon>
        <taxon>Gnathostomatidae</taxon>
        <taxon>Gnathostoma</taxon>
    </lineage>
</organism>
<evidence type="ECO:0000256" key="5">
    <source>
        <dbReference type="RuleBase" id="RU361133"/>
    </source>
</evidence>
<keyword evidence="9" id="KW-1185">Reference proteome</keyword>
<dbReference type="InterPro" id="IPR000909">
    <property type="entry name" value="PLipase_C_PInositol-sp_X_dom"/>
</dbReference>
<dbReference type="Proteomes" id="UP001608902">
    <property type="component" value="Unassembled WGS sequence"/>
</dbReference>
<dbReference type="InterPro" id="IPR017946">
    <property type="entry name" value="PLC-like_Pdiesterase_TIM-brl"/>
</dbReference>
<dbReference type="EC" id="3.1.4.11" evidence="1 5"/>
<dbReference type="GO" id="GO:0016042">
    <property type="term" value="P:lipid catabolic process"/>
    <property type="evidence" value="ECO:0007669"/>
    <property type="project" value="UniProtKB-KW"/>
</dbReference>
<dbReference type="SMART" id="SM00149">
    <property type="entry name" value="PLCYc"/>
    <property type="match status" value="1"/>
</dbReference>